<dbReference type="Pfam" id="PF01425">
    <property type="entry name" value="Amidase"/>
    <property type="match status" value="1"/>
</dbReference>
<dbReference type="PANTHER" id="PTHR11895">
    <property type="entry name" value="TRANSAMIDASE"/>
    <property type="match status" value="1"/>
</dbReference>
<dbReference type="EMBL" id="BAAAPH010000005">
    <property type="protein sequence ID" value="GAA1562086.1"/>
    <property type="molecule type" value="Genomic_DNA"/>
</dbReference>
<evidence type="ECO:0000313" key="3">
    <source>
        <dbReference type="Proteomes" id="UP001501705"/>
    </source>
</evidence>
<dbReference type="InterPro" id="IPR036928">
    <property type="entry name" value="AS_sf"/>
</dbReference>
<dbReference type="InterPro" id="IPR023631">
    <property type="entry name" value="Amidase_dom"/>
</dbReference>
<dbReference type="Gene3D" id="3.90.1300.10">
    <property type="entry name" value="Amidase signature (AS) domain"/>
    <property type="match status" value="1"/>
</dbReference>
<dbReference type="InterPro" id="IPR000120">
    <property type="entry name" value="Amidase"/>
</dbReference>
<reference evidence="3" key="1">
    <citation type="journal article" date="2019" name="Int. J. Syst. Evol. Microbiol.">
        <title>The Global Catalogue of Microorganisms (GCM) 10K type strain sequencing project: providing services to taxonomists for standard genome sequencing and annotation.</title>
        <authorList>
            <consortium name="The Broad Institute Genomics Platform"/>
            <consortium name="The Broad Institute Genome Sequencing Center for Infectious Disease"/>
            <person name="Wu L."/>
            <person name="Ma J."/>
        </authorList>
    </citation>
    <scope>NUCLEOTIDE SEQUENCE [LARGE SCALE GENOMIC DNA]</scope>
    <source>
        <strain evidence="3">JCM 15572</strain>
    </source>
</reference>
<evidence type="ECO:0000313" key="2">
    <source>
        <dbReference type="EMBL" id="GAA1562086.1"/>
    </source>
</evidence>
<proteinExistence type="predicted"/>
<organism evidence="2 3">
    <name type="scientific">Kribbella hippodromi</name>
    <dbReference type="NCBI Taxonomy" id="434347"/>
    <lineage>
        <taxon>Bacteria</taxon>
        <taxon>Bacillati</taxon>
        <taxon>Actinomycetota</taxon>
        <taxon>Actinomycetes</taxon>
        <taxon>Propionibacteriales</taxon>
        <taxon>Kribbellaceae</taxon>
        <taxon>Kribbella</taxon>
    </lineage>
</organism>
<protein>
    <submittedName>
        <fullName evidence="2">Amidase</fullName>
    </submittedName>
</protein>
<dbReference type="SUPFAM" id="SSF75304">
    <property type="entry name" value="Amidase signature (AS) enzymes"/>
    <property type="match status" value="1"/>
</dbReference>
<evidence type="ECO:0000259" key="1">
    <source>
        <dbReference type="Pfam" id="PF01425"/>
    </source>
</evidence>
<name>A0ABP4NN89_9ACTN</name>
<dbReference type="Proteomes" id="UP001501705">
    <property type="component" value="Unassembled WGS sequence"/>
</dbReference>
<sequence length="497" mass="51743">MTEVRPMRERPDRLDGVSVLERSLKADLAVLDEFVADNTGAAAYAAPDGDRTFEVPARAADPLNAWLSRCSFSGKGKGLLSGTTVSFKDTIAVAGLPLSGGAIGLEEYRPDFDATVVRRALAAGATVVGKNAVVGGFGEGDPGRRPLNPYAPDHLTGGSSAGCAVAVVAGDVDVAFGGDQGGSVRIPAAWCGAVGLKPTFGLVSHFGVVSDADQILDHVGPITRTVEAAATALQAVAGYDHLDPRQRREVPVDVNVLDGLTDGVAGVRIGLLTQGFAGADTEVARLVTGAAGILCRAGAEIREVSIPDHRSALAAYFAVSIEAARVAGGPGPVGAGATACYPESLVAALNKAWSRRDSGAEEYGRLISEAAWKHFDGRAYAVARNARFKFVNAYDRAFQDVDLLLMPTCLFTAPEFGRADNGPADFHSSVHAMGMSNTLPFNYTGHPALAVPCGKADGLPVSLQLVGRQFDEALLLRAGYAFQHAVSFEEVTAVARR</sequence>
<dbReference type="PANTHER" id="PTHR11895:SF170">
    <property type="entry name" value="AMIDASE"/>
    <property type="match status" value="1"/>
</dbReference>
<feature type="domain" description="Amidase" evidence="1">
    <location>
        <begin position="71"/>
        <end position="476"/>
    </location>
</feature>
<comment type="caution">
    <text evidence="2">The sequence shown here is derived from an EMBL/GenBank/DDBJ whole genome shotgun (WGS) entry which is preliminary data.</text>
</comment>
<keyword evidence="3" id="KW-1185">Reference proteome</keyword>
<accession>A0ABP4NN89</accession>
<gene>
    <name evidence="2" type="ORF">GCM10009804_18520</name>
</gene>